<keyword evidence="2" id="KW-1185">Reference proteome</keyword>
<gene>
    <name evidence="1" type="ordered locus">CENSYa_1164</name>
</gene>
<dbReference type="HOGENOM" id="CLU_2949107_0_0_2"/>
<evidence type="ECO:0000313" key="1">
    <source>
        <dbReference type="EMBL" id="ABK77791.1"/>
    </source>
</evidence>
<protein>
    <submittedName>
        <fullName evidence="1">Uncharacterized protein</fullName>
    </submittedName>
</protein>
<dbReference type="KEGG" id="csy:CENSYa_1164"/>
<reference evidence="1 2" key="1">
    <citation type="journal article" date="2006" name="Proc. Natl. Acad. Sci. U.S.A.">
        <title>Genomic analysis of the uncultivated marine crenarchaeote Cenarchaeum symbiosum.</title>
        <authorList>
            <person name="Hallam S.J."/>
            <person name="Konstantinidis K.T."/>
            <person name="Putnam N."/>
            <person name="Schleper C."/>
            <person name="Watanabe Y."/>
            <person name="Sugahara J."/>
            <person name="Preston C."/>
            <person name="de la Torre J."/>
            <person name="Richardson P.M."/>
            <person name="DeLong E.F."/>
        </authorList>
    </citation>
    <scope>NUCLEOTIDE SEQUENCE [LARGE SCALE GENOMIC DNA]</scope>
    <source>
        <strain evidence="2">A</strain>
    </source>
</reference>
<name>A0RWS4_CENSY</name>
<sequence length="59" mass="7049">MDENEQKAETTERIIKRDDVTVLLELHQAFKELKRRNDPVFDSDYETDPADMYLNYINA</sequence>
<proteinExistence type="predicted"/>
<dbReference type="EnsemblBacteria" id="ABK77791">
    <property type="protein sequence ID" value="ABK77791"/>
    <property type="gene ID" value="CENSYa_1164"/>
</dbReference>
<organism evidence="1 2">
    <name type="scientific">Cenarchaeum symbiosum (strain A)</name>
    <dbReference type="NCBI Taxonomy" id="414004"/>
    <lineage>
        <taxon>Archaea</taxon>
        <taxon>Nitrososphaerota</taxon>
        <taxon>Candidatus Cenarchaeales</taxon>
        <taxon>Candidatus Cenarchaeaceae</taxon>
        <taxon>Candidatus Cenarchaeum</taxon>
    </lineage>
</organism>
<evidence type="ECO:0000313" key="2">
    <source>
        <dbReference type="Proteomes" id="UP000000758"/>
    </source>
</evidence>
<dbReference type="Proteomes" id="UP000000758">
    <property type="component" value="Chromosome"/>
</dbReference>
<dbReference type="EMBL" id="DP000238">
    <property type="protein sequence ID" value="ABK77791.1"/>
    <property type="molecule type" value="Genomic_DNA"/>
</dbReference>
<dbReference type="AlphaFoldDB" id="A0RWS4"/>
<accession>A0RWS4</accession>